<proteinExistence type="predicted"/>
<dbReference type="PROSITE" id="PS51257">
    <property type="entry name" value="PROKAR_LIPOPROTEIN"/>
    <property type="match status" value="1"/>
</dbReference>
<evidence type="ECO:0000313" key="2">
    <source>
        <dbReference type="EMBL" id="OXM86898.1"/>
    </source>
</evidence>
<dbReference type="Pfam" id="PF05504">
    <property type="entry name" value="Spore_GerAC"/>
    <property type="match status" value="1"/>
</dbReference>
<dbReference type="Gene3D" id="3.30.300.210">
    <property type="entry name" value="Nutrient germinant receptor protein C, domain 3"/>
    <property type="match status" value="1"/>
</dbReference>
<feature type="domain" description="Spore germination GerAC-like C-terminal" evidence="1">
    <location>
        <begin position="252"/>
        <end position="308"/>
    </location>
</feature>
<organism evidence="2 3">
    <name type="scientific">Paenibacillus rigui</name>
    <dbReference type="NCBI Taxonomy" id="554312"/>
    <lineage>
        <taxon>Bacteria</taxon>
        <taxon>Bacillati</taxon>
        <taxon>Bacillota</taxon>
        <taxon>Bacilli</taxon>
        <taxon>Bacillales</taxon>
        <taxon>Paenibacillaceae</taxon>
        <taxon>Paenibacillus</taxon>
    </lineage>
</organism>
<dbReference type="EMBL" id="NMQW01000012">
    <property type="protein sequence ID" value="OXM86898.1"/>
    <property type="molecule type" value="Genomic_DNA"/>
</dbReference>
<evidence type="ECO:0000259" key="1">
    <source>
        <dbReference type="Pfam" id="PF05504"/>
    </source>
</evidence>
<name>A0A229UU05_9BACL</name>
<evidence type="ECO:0000313" key="3">
    <source>
        <dbReference type="Proteomes" id="UP000215509"/>
    </source>
</evidence>
<dbReference type="InterPro" id="IPR046953">
    <property type="entry name" value="Spore_GerAC-like_C"/>
</dbReference>
<dbReference type="InterPro" id="IPR038501">
    <property type="entry name" value="Spore_GerAC_C_sf"/>
</dbReference>
<sequence>MKEANGWIITGVAVGVLLTGCSQGPAAPGGTVYPSSEPWATSPVIALDVSEQGQLKVAGLPGPGSIQSLNRPNDRRVVLLGESFVRRHGLISTKWDLPPETMAKLGGRPIVALTGGDAGLWVRHTPAEAWLRELQRKDEQLRGFSRYADGRMKDRVVPFVDGIPSSSTSSKGEVQIKAAVMSGRSPGLILSDRQLQMLACLDGQAGIPVAGDPATTLSCRVQWRSNGELKAPKLLSLVEVISPSARREDTAYLRDELARLIRLMQSHRTDPLDIGHSVRSQYRGMWTPERWRDAFERAQVQVQVRMTVP</sequence>
<reference evidence="2 3" key="1">
    <citation type="submission" date="2017-07" db="EMBL/GenBank/DDBJ databases">
        <title>Genome sequencing and assembly of Paenibacillus rigui.</title>
        <authorList>
            <person name="Mayilraj S."/>
        </authorList>
    </citation>
    <scope>NUCLEOTIDE SEQUENCE [LARGE SCALE GENOMIC DNA]</scope>
    <source>
        <strain evidence="2 3">JCM 16352</strain>
    </source>
</reference>
<dbReference type="RefSeq" id="WP_094014447.1">
    <property type="nucleotide sequence ID" value="NZ_NMQW01000012.1"/>
</dbReference>
<comment type="caution">
    <text evidence="2">The sequence shown here is derived from an EMBL/GenBank/DDBJ whole genome shotgun (WGS) entry which is preliminary data.</text>
</comment>
<protein>
    <recommendedName>
        <fullName evidence="1">Spore germination GerAC-like C-terminal domain-containing protein</fullName>
    </recommendedName>
</protein>
<dbReference type="AlphaFoldDB" id="A0A229UU05"/>
<dbReference type="Proteomes" id="UP000215509">
    <property type="component" value="Unassembled WGS sequence"/>
</dbReference>
<keyword evidence="3" id="KW-1185">Reference proteome</keyword>
<accession>A0A229UU05</accession>
<gene>
    <name evidence="2" type="ORF">CF651_08620</name>
</gene>